<reference evidence="4" key="2">
    <citation type="submission" date="2020-09" db="EMBL/GenBank/DDBJ databases">
        <authorList>
            <person name="Sun Q."/>
            <person name="Zhou Y."/>
        </authorList>
    </citation>
    <scope>NUCLEOTIDE SEQUENCE</scope>
    <source>
        <strain evidence="4">CGMCC 1.15085</strain>
    </source>
</reference>
<feature type="region of interest" description="Disordered" evidence="1">
    <location>
        <begin position="67"/>
        <end position="94"/>
    </location>
</feature>
<protein>
    <recommendedName>
        <fullName evidence="3">Protein-glutamine gamma-glutamyltransferase-like C-terminal domain-containing protein</fullName>
    </recommendedName>
</protein>
<feature type="transmembrane region" description="Helical" evidence="2">
    <location>
        <begin position="31"/>
        <end position="51"/>
    </location>
</feature>
<gene>
    <name evidence="4" type="ORF">GCM10011492_03100</name>
</gene>
<accession>A0A916SU15</accession>
<reference evidence="4" key="1">
    <citation type="journal article" date="2014" name="Int. J. Syst. Evol. Microbiol.">
        <title>Complete genome sequence of Corynebacterium casei LMG S-19264T (=DSM 44701T), isolated from a smear-ripened cheese.</title>
        <authorList>
            <consortium name="US DOE Joint Genome Institute (JGI-PGF)"/>
            <person name="Walter F."/>
            <person name="Albersmeier A."/>
            <person name="Kalinowski J."/>
            <person name="Ruckert C."/>
        </authorList>
    </citation>
    <scope>NUCLEOTIDE SEQUENCE</scope>
    <source>
        <strain evidence="4">CGMCC 1.15085</strain>
    </source>
</reference>
<organism evidence="4 5">
    <name type="scientific">Flexivirga endophytica</name>
    <dbReference type="NCBI Taxonomy" id="1849103"/>
    <lineage>
        <taxon>Bacteria</taxon>
        <taxon>Bacillati</taxon>
        <taxon>Actinomycetota</taxon>
        <taxon>Actinomycetes</taxon>
        <taxon>Micrococcales</taxon>
        <taxon>Dermacoccaceae</taxon>
        <taxon>Flexivirga</taxon>
    </lineage>
</organism>
<name>A0A916SU15_9MICO</name>
<evidence type="ECO:0000256" key="2">
    <source>
        <dbReference type="SAM" id="Phobius"/>
    </source>
</evidence>
<keyword evidence="2" id="KW-0472">Membrane</keyword>
<evidence type="ECO:0000256" key="1">
    <source>
        <dbReference type="SAM" id="MobiDB-lite"/>
    </source>
</evidence>
<feature type="domain" description="Protein-glutamine gamma-glutamyltransferase-like C-terminal" evidence="3">
    <location>
        <begin position="175"/>
        <end position="243"/>
    </location>
</feature>
<sequence length="257" mass="28340">MRSTTRRTIESYVGAVSSGEDQPPKGRDRRLLLVAAGTALSLIVLIVITTARNTPILHAPERDPNIHIRYGTYTPPTPPGGTRSYQTRPSRQHGSSALGTVLTDVMLGLLLLGLLWVLAAVVVSLIRRWRHRRHVQHAGPLPDVDDAVLDAVTEATHRQRQRLHEGTPSNAIIACWVDLEQSVAAAGVRRRPSETSAELTIRVLDALDIDRPSLRTLGALYREARYSQHPVSETDRAAALKALHTLQRSLPTTQERV</sequence>
<keyword evidence="2" id="KW-1133">Transmembrane helix</keyword>
<dbReference type="Proteomes" id="UP000636793">
    <property type="component" value="Unassembled WGS sequence"/>
</dbReference>
<evidence type="ECO:0000259" key="3">
    <source>
        <dbReference type="Pfam" id="PF13559"/>
    </source>
</evidence>
<keyword evidence="5" id="KW-1185">Reference proteome</keyword>
<evidence type="ECO:0000313" key="4">
    <source>
        <dbReference type="EMBL" id="GGB16701.1"/>
    </source>
</evidence>
<dbReference type="AlphaFoldDB" id="A0A916SU15"/>
<evidence type="ECO:0000313" key="5">
    <source>
        <dbReference type="Proteomes" id="UP000636793"/>
    </source>
</evidence>
<comment type="caution">
    <text evidence="4">The sequence shown here is derived from an EMBL/GenBank/DDBJ whole genome shotgun (WGS) entry which is preliminary data.</text>
</comment>
<dbReference type="InterPro" id="IPR025403">
    <property type="entry name" value="TgpA-like_C"/>
</dbReference>
<feature type="transmembrane region" description="Helical" evidence="2">
    <location>
        <begin position="105"/>
        <end position="126"/>
    </location>
</feature>
<feature type="compositionally biased region" description="Polar residues" evidence="1">
    <location>
        <begin position="83"/>
        <end position="94"/>
    </location>
</feature>
<keyword evidence="2" id="KW-0812">Transmembrane</keyword>
<dbReference type="EMBL" id="BMHI01000001">
    <property type="protein sequence ID" value="GGB16701.1"/>
    <property type="molecule type" value="Genomic_DNA"/>
</dbReference>
<dbReference type="Pfam" id="PF13559">
    <property type="entry name" value="DUF4129"/>
    <property type="match status" value="1"/>
</dbReference>
<proteinExistence type="predicted"/>